<gene>
    <name evidence="10" type="ORF">BKP37_02625</name>
</gene>
<feature type="domain" description="DEAD-box RNA helicase Q" evidence="9">
    <location>
        <begin position="3"/>
        <end position="31"/>
    </location>
</feature>
<organism evidence="10 11">
    <name type="scientific">Anaerobacillus alkalilacustris</name>
    <dbReference type="NCBI Taxonomy" id="393763"/>
    <lineage>
        <taxon>Bacteria</taxon>
        <taxon>Bacillati</taxon>
        <taxon>Bacillota</taxon>
        <taxon>Bacilli</taxon>
        <taxon>Bacillales</taxon>
        <taxon>Bacillaceae</taxon>
        <taxon>Anaerobacillus</taxon>
    </lineage>
</organism>
<dbReference type="GO" id="GO:0005829">
    <property type="term" value="C:cytosol"/>
    <property type="evidence" value="ECO:0007669"/>
    <property type="project" value="TreeGrafter"/>
</dbReference>
<dbReference type="Gene3D" id="3.40.50.300">
    <property type="entry name" value="P-loop containing nucleotide triphosphate hydrolases"/>
    <property type="match status" value="2"/>
</dbReference>
<evidence type="ECO:0000256" key="4">
    <source>
        <dbReference type="ARBA" id="ARBA00022840"/>
    </source>
</evidence>
<dbReference type="AlphaFoldDB" id="A0A1S2LYK2"/>
<evidence type="ECO:0000313" key="10">
    <source>
        <dbReference type="EMBL" id="OIJ17416.1"/>
    </source>
</evidence>
<dbReference type="InterPro" id="IPR050547">
    <property type="entry name" value="DEAD_box_RNA_helicases"/>
</dbReference>
<keyword evidence="3 6" id="KW-0347">Helicase</keyword>
<evidence type="ECO:0000256" key="2">
    <source>
        <dbReference type="ARBA" id="ARBA00022801"/>
    </source>
</evidence>
<keyword evidence="11" id="KW-1185">Reference proteome</keyword>
<keyword evidence="1 6" id="KW-0547">Nucleotide-binding</keyword>
<dbReference type="Pfam" id="PF00271">
    <property type="entry name" value="Helicase_C"/>
    <property type="match status" value="1"/>
</dbReference>
<evidence type="ECO:0000259" key="8">
    <source>
        <dbReference type="PROSITE" id="PS51194"/>
    </source>
</evidence>
<evidence type="ECO:0000259" key="7">
    <source>
        <dbReference type="PROSITE" id="PS51192"/>
    </source>
</evidence>
<dbReference type="CDD" id="cd18787">
    <property type="entry name" value="SF2_C_DEAD"/>
    <property type="match status" value="1"/>
</dbReference>
<dbReference type="OrthoDB" id="9805696at2"/>
<dbReference type="PANTHER" id="PTHR47963">
    <property type="entry name" value="DEAD-BOX ATP-DEPENDENT RNA HELICASE 47, MITOCHONDRIAL"/>
    <property type="match status" value="1"/>
</dbReference>
<evidence type="ECO:0000256" key="6">
    <source>
        <dbReference type="RuleBase" id="RU000492"/>
    </source>
</evidence>
<proteinExistence type="inferred from homology"/>
<dbReference type="PROSITE" id="PS51194">
    <property type="entry name" value="HELICASE_CTER"/>
    <property type="match status" value="1"/>
</dbReference>
<dbReference type="PROSITE" id="PS51195">
    <property type="entry name" value="Q_MOTIF"/>
    <property type="match status" value="1"/>
</dbReference>
<dbReference type="PROSITE" id="PS00039">
    <property type="entry name" value="DEAD_ATP_HELICASE"/>
    <property type="match status" value="1"/>
</dbReference>
<dbReference type="InterPro" id="IPR044742">
    <property type="entry name" value="DEAD/DEAH_RhlB"/>
</dbReference>
<dbReference type="InterPro" id="IPR001650">
    <property type="entry name" value="Helicase_C-like"/>
</dbReference>
<dbReference type="Pfam" id="PF00270">
    <property type="entry name" value="DEAD"/>
    <property type="match status" value="1"/>
</dbReference>
<dbReference type="RefSeq" id="WP_071308141.1">
    <property type="nucleotide sequence ID" value="NZ_MLQR01000001.1"/>
</dbReference>
<dbReference type="InterPro" id="IPR014001">
    <property type="entry name" value="Helicase_ATP-bd"/>
</dbReference>
<dbReference type="PROSITE" id="PS51192">
    <property type="entry name" value="HELICASE_ATP_BIND_1"/>
    <property type="match status" value="1"/>
</dbReference>
<dbReference type="GO" id="GO:0009409">
    <property type="term" value="P:response to cold"/>
    <property type="evidence" value="ECO:0007669"/>
    <property type="project" value="TreeGrafter"/>
</dbReference>
<dbReference type="SUPFAM" id="SSF52540">
    <property type="entry name" value="P-loop containing nucleoside triphosphate hydrolases"/>
    <property type="match status" value="1"/>
</dbReference>
<dbReference type="InterPro" id="IPR014014">
    <property type="entry name" value="RNA_helicase_DEAD_Q_motif"/>
</dbReference>
<protein>
    <submittedName>
        <fullName evidence="10">RNA helicase</fullName>
    </submittedName>
</protein>
<dbReference type="GO" id="GO:0003724">
    <property type="term" value="F:RNA helicase activity"/>
    <property type="evidence" value="ECO:0007669"/>
    <property type="project" value="InterPro"/>
</dbReference>
<keyword evidence="4 6" id="KW-0067">ATP-binding</keyword>
<dbReference type="GO" id="GO:0016787">
    <property type="term" value="F:hydrolase activity"/>
    <property type="evidence" value="ECO:0007669"/>
    <property type="project" value="UniProtKB-KW"/>
</dbReference>
<dbReference type="InterPro" id="IPR027417">
    <property type="entry name" value="P-loop_NTPase"/>
</dbReference>
<dbReference type="GO" id="GO:0005524">
    <property type="term" value="F:ATP binding"/>
    <property type="evidence" value="ECO:0007669"/>
    <property type="project" value="UniProtKB-KW"/>
</dbReference>
<dbReference type="GO" id="GO:0005840">
    <property type="term" value="C:ribosome"/>
    <property type="evidence" value="ECO:0007669"/>
    <property type="project" value="TreeGrafter"/>
</dbReference>
<name>A0A1S2LYK2_9BACI</name>
<feature type="domain" description="Helicase C-terminal" evidence="8">
    <location>
        <begin position="217"/>
        <end position="377"/>
    </location>
</feature>
<evidence type="ECO:0000259" key="9">
    <source>
        <dbReference type="PROSITE" id="PS51195"/>
    </source>
</evidence>
<dbReference type="GO" id="GO:0033592">
    <property type="term" value="F:RNA strand annealing activity"/>
    <property type="evidence" value="ECO:0007669"/>
    <property type="project" value="TreeGrafter"/>
</dbReference>
<reference evidence="10 11" key="1">
    <citation type="submission" date="2016-10" db="EMBL/GenBank/DDBJ databases">
        <title>Draft genome sequences of four alkaliphilic bacteria belonging to the Anaerobacillus genus.</title>
        <authorList>
            <person name="Bassil N.M."/>
            <person name="Lloyd J.R."/>
        </authorList>
    </citation>
    <scope>NUCLEOTIDE SEQUENCE [LARGE SCALE GENOMIC DNA]</scope>
    <source>
        <strain evidence="10 11">DSM 18345</strain>
    </source>
</reference>
<dbReference type="CDD" id="cd00268">
    <property type="entry name" value="DEADc"/>
    <property type="match status" value="1"/>
</dbReference>
<evidence type="ECO:0000313" key="11">
    <source>
        <dbReference type="Proteomes" id="UP000179524"/>
    </source>
</evidence>
<evidence type="ECO:0000256" key="5">
    <source>
        <dbReference type="PROSITE-ProRule" id="PRU00552"/>
    </source>
</evidence>
<dbReference type="PANTHER" id="PTHR47963:SF7">
    <property type="entry name" value="ATP-DEPENDENT RNA HELICASE YFML-RELATED"/>
    <property type="match status" value="1"/>
</dbReference>
<feature type="short sequence motif" description="Q motif" evidence="5">
    <location>
        <begin position="3"/>
        <end position="31"/>
    </location>
</feature>
<dbReference type="SMART" id="SM00490">
    <property type="entry name" value="HELICc"/>
    <property type="match status" value="1"/>
</dbReference>
<evidence type="ECO:0000256" key="3">
    <source>
        <dbReference type="ARBA" id="ARBA00022806"/>
    </source>
</evidence>
<dbReference type="InterPro" id="IPR000629">
    <property type="entry name" value="RNA-helicase_DEAD-box_CS"/>
</dbReference>
<dbReference type="SMART" id="SM00487">
    <property type="entry name" value="DEXDc"/>
    <property type="match status" value="1"/>
</dbReference>
<keyword evidence="2 6" id="KW-0378">Hydrolase</keyword>
<accession>A0A1S2LYK2</accession>
<sequence>MEKEFEKLEIAPFLLKGLEKMNITTPTQIQQEAIPTILKGEHVVGRSKTGSGKTLAFLLPLLSKVDEANKELQAMILAPTHELAMQIYRVVEELVTETNIQIDVFIGSANIKRQLDKLKKQKPQVVVGTPGRILELAQQKKLKIHQCKMVVVDEADRMLKERETRQSFVEISKRMDKETNYMFFSATISDELKTDIEALIRANVTLISSDEKIEAEKVQHEFIKCDDRDRIDTARRLIHSLKVTRGIIFVNHLDKVVETTKKLQYKGIKAAALSSESDKQQRAQVIHQLQNGEIQVVVASDLAARGLDVDDVTHIINLHPPVDEDAYVHRAGRTGRMGKFGAVLTLVTPKELFIIDKFQKKLGITITEKKLAYGKLYNKA</sequence>
<dbReference type="EMBL" id="MLQR01000001">
    <property type="protein sequence ID" value="OIJ17416.1"/>
    <property type="molecule type" value="Genomic_DNA"/>
</dbReference>
<evidence type="ECO:0000256" key="1">
    <source>
        <dbReference type="ARBA" id="ARBA00022741"/>
    </source>
</evidence>
<dbReference type="InterPro" id="IPR011545">
    <property type="entry name" value="DEAD/DEAH_box_helicase_dom"/>
</dbReference>
<feature type="domain" description="Helicase ATP-binding" evidence="7">
    <location>
        <begin position="34"/>
        <end position="206"/>
    </location>
</feature>
<dbReference type="Proteomes" id="UP000179524">
    <property type="component" value="Unassembled WGS sequence"/>
</dbReference>
<comment type="caution">
    <text evidence="10">The sequence shown here is derived from an EMBL/GenBank/DDBJ whole genome shotgun (WGS) entry which is preliminary data.</text>
</comment>
<comment type="similarity">
    <text evidence="6">Belongs to the DEAD box helicase family.</text>
</comment>